<comment type="caution">
    <text evidence="1">The sequence shown here is derived from an EMBL/GenBank/DDBJ whole genome shotgun (WGS) entry which is preliminary data.</text>
</comment>
<reference evidence="1" key="1">
    <citation type="submission" date="2021-08" db="EMBL/GenBank/DDBJ databases">
        <title>The first chromosome-level gecko genome reveals the dynamic sex chromosomes of Neotropical dwarf geckos (Sphaerodactylidae: Sphaerodactylus).</title>
        <authorList>
            <person name="Pinto B.J."/>
            <person name="Keating S.E."/>
            <person name="Gamble T."/>
        </authorList>
    </citation>
    <scope>NUCLEOTIDE SEQUENCE</scope>
    <source>
        <strain evidence="1">TG3544</strain>
    </source>
</reference>
<name>A0ACB8EIX8_9SAUR</name>
<sequence length="91" mass="9931">MKNTGVLVVFSFALCCFLGVNSNNENDDSKEKYCGTQVSATPMCPLNYNAHCGSNGQTYSNKCEFCNAVWKSKEPLTLKSLGTCESTLQES</sequence>
<proteinExistence type="predicted"/>
<organism evidence="1 2">
    <name type="scientific">Sphaerodactylus townsendi</name>
    <dbReference type="NCBI Taxonomy" id="933632"/>
    <lineage>
        <taxon>Eukaryota</taxon>
        <taxon>Metazoa</taxon>
        <taxon>Chordata</taxon>
        <taxon>Craniata</taxon>
        <taxon>Vertebrata</taxon>
        <taxon>Euteleostomi</taxon>
        <taxon>Lepidosauria</taxon>
        <taxon>Squamata</taxon>
        <taxon>Bifurcata</taxon>
        <taxon>Gekkota</taxon>
        <taxon>Sphaerodactylidae</taxon>
        <taxon>Sphaerodactylus</taxon>
    </lineage>
</organism>
<dbReference type="Proteomes" id="UP000827872">
    <property type="component" value="Linkage Group LG03"/>
</dbReference>
<keyword evidence="2" id="KW-1185">Reference proteome</keyword>
<accession>A0ACB8EIX8</accession>
<evidence type="ECO:0000313" key="1">
    <source>
        <dbReference type="EMBL" id="KAH7992378.1"/>
    </source>
</evidence>
<protein>
    <submittedName>
        <fullName evidence="1">Uncharacterized protein</fullName>
    </submittedName>
</protein>
<dbReference type="EMBL" id="CM037616">
    <property type="protein sequence ID" value="KAH7992378.1"/>
    <property type="molecule type" value="Genomic_DNA"/>
</dbReference>
<evidence type="ECO:0000313" key="2">
    <source>
        <dbReference type="Proteomes" id="UP000827872"/>
    </source>
</evidence>
<gene>
    <name evidence="1" type="ORF">K3G42_021983</name>
</gene>